<feature type="domain" description="LicD/FKTN/FKRP nucleotidyltransferase" evidence="1">
    <location>
        <begin position="12"/>
        <end position="216"/>
    </location>
</feature>
<evidence type="ECO:0000313" key="2">
    <source>
        <dbReference type="EMBL" id="PIP69236.1"/>
    </source>
</evidence>
<protein>
    <recommendedName>
        <fullName evidence="1">LicD/FKTN/FKRP nucleotidyltransferase domain-containing protein</fullName>
    </recommendedName>
</protein>
<name>A0A2H0CH45_9BACT</name>
<dbReference type="Proteomes" id="UP000229176">
    <property type="component" value="Unassembled WGS sequence"/>
</dbReference>
<organism evidence="2 3">
    <name type="scientific">Candidatus Nomurabacteria bacterium CG22_combo_CG10-13_8_21_14_all_32_8</name>
    <dbReference type="NCBI Taxonomy" id="1974732"/>
    <lineage>
        <taxon>Bacteria</taxon>
        <taxon>Candidatus Nomuraibacteriota</taxon>
    </lineage>
</organism>
<dbReference type="InterPro" id="IPR007074">
    <property type="entry name" value="LicD/FKTN/FKRP_NTP_transf"/>
</dbReference>
<dbReference type="Pfam" id="PF04991">
    <property type="entry name" value="LicD"/>
    <property type="match status" value="1"/>
</dbReference>
<feature type="non-terminal residue" evidence="2">
    <location>
        <position position="1"/>
    </location>
</feature>
<proteinExistence type="predicted"/>
<gene>
    <name evidence="2" type="ORF">COW91_00375</name>
</gene>
<sequence length="249" mass="29379">QIKLLDALRVICDKHGLIYWIDFGTLLGATRHKGFIPWDDDIDVSMPIADYRKFLKIAQSELPEDIFLQTSKTDKNYKQCFSKLCDRNSTFLHDNETGEELYHQGIYMDIFPSVIYPRMPFSLRKILLYFTVRSRANAVISRKNVFINYSIYLVCKFFWLLFSPFKSNNVAQTVEDNGYYYAIPQAYIYPLIELEFEGKLYPAPNKVHEYLSLMYGEYTQTPPVEMRISRAKAILFDMPCKFQRTLNKR</sequence>
<dbReference type="InterPro" id="IPR052942">
    <property type="entry name" value="LPS_cholinephosphotransferase"/>
</dbReference>
<comment type="caution">
    <text evidence="2">The sequence shown here is derived from an EMBL/GenBank/DDBJ whole genome shotgun (WGS) entry which is preliminary data.</text>
</comment>
<dbReference type="EMBL" id="PCTI01000006">
    <property type="protein sequence ID" value="PIP69236.1"/>
    <property type="molecule type" value="Genomic_DNA"/>
</dbReference>
<dbReference type="PANTHER" id="PTHR43404">
    <property type="entry name" value="LIPOPOLYSACCHARIDE CHOLINEPHOSPHOTRANSFERASE LICD"/>
    <property type="match status" value="1"/>
</dbReference>
<dbReference type="AlphaFoldDB" id="A0A2H0CH45"/>
<dbReference type="PANTHER" id="PTHR43404:SF2">
    <property type="entry name" value="LIPOPOLYSACCHARIDE CHOLINEPHOSPHOTRANSFERASE LICD"/>
    <property type="match status" value="1"/>
</dbReference>
<accession>A0A2H0CH45</accession>
<dbReference type="GO" id="GO:0009100">
    <property type="term" value="P:glycoprotein metabolic process"/>
    <property type="evidence" value="ECO:0007669"/>
    <property type="project" value="UniProtKB-ARBA"/>
</dbReference>
<evidence type="ECO:0000259" key="1">
    <source>
        <dbReference type="Pfam" id="PF04991"/>
    </source>
</evidence>
<reference evidence="2 3" key="1">
    <citation type="submission" date="2017-09" db="EMBL/GenBank/DDBJ databases">
        <title>Depth-based differentiation of microbial function through sediment-hosted aquifers and enrichment of novel symbionts in the deep terrestrial subsurface.</title>
        <authorList>
            <person name="Probst A.J."/>
            <person name="Ladd B."/>
            <person name="Jarett J.K."/>
            <person name="Geller-Mcgrath D.E."/>
            <person name="Sieber C.M."/>
            <person name="Emerson J.B."/>
            <person name="Anantharaman K."/>
            <person name="Thomas B.C."/>
            <person name="Malmstrom R."/>
            <person name="Stieglmeier M."/>
            <person name="Klingl A."/>
            <person name="Woyke T."/>
            <person name="Ryan C.M."/>
            <person name="Banfield J.F."/>
        </authorList>
    </citation>
    <scope>NUCLEOTIDE SEQUENCE [LARGE SCALE GENOMIC DNA]</scope>
    <source>
        <strain evidence="2">CG22_combo_CG10-13_8_21_14_all_32_8</strain>
    </source>
</reference>
<evidence type="ECO:0000313" key="3">
    <source>
        <dbReference type="Proteomes" id="UP000229176"/>
    </source>
</evidence>